<evidence type="ECO:0000313" key="1">
    <source>
        <dbReference type="EMBL" id="TKC53007.1"/>
    </source>
</evidence>
<comment type="caution">
    <text evidence="1">The sequence shown here is derived from an EMBL/GenBank/DDBJ whole genome shotgun (WGS) entry which is preliminary data.</text>
</comment>
<organism evidence="1 2">
    <name type="scientific">Monodon monoceros</name>
    <name type="common">Narwhal</name>
    <name type="synonym">Ceratodon monodon</name>
    <dbReference type="NCBI Taxonomy" id="40151"/>
    <lineage>
        <taxon>Eukaryota</taxon>
        <taxon>Metazoa</taxon>
        <taxon>Chordata</taxon>
        <taxon>Craniata</taxon>
        <taxon>Vertebrata</taxon>
        <taxon>Euteleostomi</taxon>
        <taxon>Mammalia</taxon>
        <taxon>Eutheria</taxon>
        <taxon>Laurasiatheria</taxon>
        <taxon>Artiodactyla</taxon>
        <taxon>Whippomorpha</taxon>
        <taxon>Cetacea</taxon>
        <taxon>Odontoceti</taxon>
        <taxon>Monodontidae</taxon>
        <taxon>Monodon</taxon>
    </lineage>
</organism>
<gene>
    <name evidence="1" type="ORF">EI555_015658</name>
</gene>
<dbReference type="EMBL" id="RWIC01000015">
    <property type="protein sequence ID" value="TKC53007.1"/>
    <property type="molecule type" value="Genomic_DNA"/>
</dbReference>
<evidence type="ECO:0000313" key="2">
    <source>
        <dbReference type="Proteomes" id="UP000308365"/>
    </source>
</evidence>
<proteinExistence type="predicted"/>
<dbReference type="Proteomes" id="UP000308365">
    <property type="component" value="Unassembled WGS sequence"/>
</dbReference>
<reference evidence="2" key="1">
    <citation type="journal article" date="2019" name="IScience">
        <title>Narwhal Genome Reveals Long-Term Low Genetic Diversity despite Current Large Abundance Size.</title>
        <authorList>
            <person name="Westbury M.V."/>
            <person name="Petersen B."/>
            <person name="Garde E."/>
            <person name="Heide-Jorgensen M.P."/>
            <person name="Lorenzen E.D."/>
        </authorList>
    </citation>
    <scope>NUCLEOTIDE SEQUENCE [LARGE SCALE GENOMIC DNA]</scope>
</reference>
<name>A0A4U1FSY2_MONMO</name>
<accession>A0A4U1FSY2</accession>
<dbReference type="AlphaFoldDB" id="A0A4U1FSY2"/>
<sequence>MSLSEKAWHLECQSWSHMNSLQQHKELGDQQHEIEQNWSTQQNHQPSVGLEAEIKGDGLQSSAVDLPHTEKNILPLAVEVDINVKNTALESYTDISVTNKELLHLLDGNCSLSLNLSGRYQPSVESTKESRSSLTAALKKLNKLLKRHLYVEVICQPEMTAESPTGVKDVEKSRPKLKHFTSCTYLRQRNFTQALRSCMWVQDLDQRPENPMNDRPETRENVGLEAVRLKPRMK</sequence>
<protein>
    <submittedName>
        <fullName evidence="1">Uncharacterized protein</fullName>
    </submittedName>
</protein>